<keyword evidence="10" id="KW-1185">Reference proteome</keyword>
<dbReference type="EMBL" id="JAPDMQ010000765">
    <property type="protein sequence ID" value="KAK0520664.1"/>
    <property type="molecule type" value="Genomic_DNA"/>
</dbReference>
<evidence type="ECO:0000256" key="7">
    <source>
        <dbReference type="SAM" id="Phobius"/>
    </source>
</evidence>
<feature type="transmembrane region" description="Helical" evidence="7">
    <location>
        <begin position="133"/>
        <end position="154"/>
    </location>
</feature>
<dbReference type="GO" id="GO:0015171">
    <property type="term" value="F:amino acid transmembrane transporter activity"/>
    <property type="evidence" value="ECO:0007669"/>
    <property type="project" value="TreeGrafter"/>
</dbReference>
<protein>
    <recommendedName>
        <fullName evidence="8">Amino acid permease/ SLC12A domain-containing protein</fullName>
    </recommendedName>
</protein>
<feature type="transmembrane region" description="Helical" evidence="7">
    <location>
        <begin position="331"/>
        <end position="353"/>
    </location>
</feature>
<sequence>MTDINAVRGEKDITGNSVKDLELEKQDMYTTTIQDGGVVRQAEDGGVAASGEPAEDKLHRGLSGVHMQMIAFGGSIGTGLFVGSGKALATGGPAFLLLNFMLVGAMVYTVVMALGELATALPAWGFAMGWNYWLQWLIVLPFELTVATIVIQYWDVDQKISPGIWIALFLVLIIIINLFGVRGYGNVEVAASLVKIVAILIFFFVAVIVDLGGSPSGKYLGAKTWHNPGATHNGWKGFVSIFVTAAFAFNGTELVGLAARESANPRKEVPKASKQVVYRILIFYIVSLFLVGLIVPYNNPHLMGAKNASSSPFVIAMNIGGIKFLPDAMNAVILVSVLSVGNSATYGASRTIAGMAHVGLAPKFLGKIDSKGRPIWAVFISLIVGCLAFLQYASNKSVIFSWLLAISGLSGILSWLSICLAHIRFRMAWTRQGHSLEELPWQSPVGIWGSVFGFVFNMLVLILTFYIAVSPIHPASTVSGRLNDFFQSYLTIPVIICFFIFAKIKWRTKVPTLVEIDLDSGREIVPIEILRAEREEAKRQPFSKKALAALC</sequence>
<dbReference type="InterPro" id="IPR050524">
    <property type="entry name" value="APC_YAT"/>
</dbReference>
<dbReference type="PIRSF" id="PIRSF006060">
    <property type="entry name" value="AA_transporter"/>
    <property type="match status" value="1"/>
</dbReference>
<evidence type="ECO:0000256" key="2">
    <source>
        <dbReference type="ARBA" id="ARBA00022448"/>
    </source>
</evidence>
<dbReference type="PANTHER" id="PTHR43341">
    <property type="entry name" value="AMINO ACID PERMEASE"/>
    <property type="match status" value="1"/>
</dbReference>
<feature type="transmembrane region" description="Helical" evidence="7">
    <location>
        <begin position="193"/>
        <end position="214"/>
    </location>
</feature>
<proteinExistence type="predicted"/>
<dbReference type="Proteomes" id="UP001176521">
    <property type="component" value="Unassembled WGS sequence"/>
</dbReference>
<accession>A0AAN6G7H0</accession>
<evidence type="ECO:0000259" key="8">
    <source>
        <dbReference type="Pfam" id="PF00324"/>
    </source>
</evidence>
<keyword evidence="6 7" id="KW-0472">Membrane</keyword>
<organism evidence="9 10">
    <name type="scientific">Tilletia horrida</name>
    <dbReference type="NCBI Taxonomy" id="155126"/>
    <lineage>
        <taxon>Eukaryota</taxon>
        <taxon>Fungi</taxon>
        <taxon>Dikarya</taxon>
        <taxon>Basidiomycota</taxon>
        <taxon>Ustilaginomycotina</taxon>
        <taxon>Exobasidiomycetes</taxon>
        <taxon>Tilletiales</taxon>
        <taxon>Tilletiaceae</taxon>
        <taxon>Tilletia</taxon>
    </lineage>
</organism>
<feature type="transmembrane region" description="Helical" evidence="7">
    <location>
        <begin position="485"/>
        <end position="502"/>
    </location>
</feature>
<feature type="transmembrane region" description="Helical" evidence="7">
    <location>
        <begin position="160"/>
        <end position="181"/>
    </location>
</feature>
<keyword evidence="4" id="KW-0029">Amino-acid transport</keyword>
<feature type="transmembrane region" description="Helical" evidence="7">
    <location>
        <begin position="276"/>
        <end position="297"/>
    </location>
</feature>
<name>A0AAN6G7H0_9BASI</name>
<gene>
    <name evidence="9" type="ORF">OC842_007026</name>
</gene>
<reference evidence="9" key="1">
    <citation type="journal article" date="2023" name="PhytoFront">
        <title>Draft Genome Resources of Seven Strains of Tilletia horrida, Causal Agent of Kernel Smut of Rice.</title>
        <authorList>
            <person name="Khanal S."/>
            <person name="Antony Babu S."/>
            <person name="Zhou X.G."/>
        </authorList>
    </citation>
    <scope>NUCLEOTIDE SEQUENCE</scope>
    <source>
        <strain evidence="9">TX3</strain>
    </source>
</reference>
<evidence type="ECO:0000256" key="5">
    <source>
        <dbReference type="ARBA" id="ARBA00022989"/>
    </source>
</evidence>
<evidence type="ECO:0000256" key="4">
    <source>
        <dbReference type="ARBA" id="ARBA00022970"/>
    </source>
</evidence>
<dbReference type="AlphaFoldDB" id="A0AAN6G7H0"/>
<evidence type="ECO:0000256" key="1">
    <source>
        <dbReference type="ARBA" id="ARBA00004141"/>
    </source>
</evidence>
<feature type="transmembrane region" description="Helical" evidence="7">
    <location>
        <begin position="374"/>
        <end position="393"/>
    </location>
</feature>
<dbReference type="Pfam" id="PF00324">
    <property type="entry name" value="AA_permease"/>
    <property type="match status" value="1"/>
</dbReference>
<keyword evidence="3 7" id="KW-0812">Transmembrane</keyword>
<feature type="transmembrane region" description="Helical" evidence="7">
    <location>
        <begin position="399"/>
        <end position="425"/>
    </location>
</feature>
<feature type="domain" description="Amino acid permease/ SLC12A" evidence="8">
    <location>
        <begin position="66"/>
        <end position="512"/>
    </location>
</feature>
<comment type="caution">
    <text evidence="9">The sequence shown here is derived from an EMBL/GenBank/DDBJ whole genome shotgun (WGS) entry which is preliminary data.</text>
</comment>
<feature type="transmembrane region" description="Helical" evidence="7">
    <location>
        <begin position="445"/>
        <end position="469"/>
    </location>
</feature>
<dbReference type="PROSITE" id="PS00218">
    <property type="entry name" value="AMINO_ACID_PERMEASE_1"/>
    <property type="match status" value="1"/>
</dbReference>
<keyword evidence="5 7" id="KW-1133">Transmembrane helix</keyword>
<comment type="subcellular location">
    <subcellularLocation>
        <location evidence="1">Membrane</location>
        <topology evidence="1">Multi-pass membrane protein</topology>
    </subcellularLocation>
</comment>
<evidence type="ECO:0000256" key="3">
    <source>
        <dbReference type="ARBA" id="ARBA00022692"/>
    </source>
</evidence>
<feature type="transmembrane region" description="Helical" evidence="7">
    <location>
        <begin position="234"/>
        <end position="255"/>
    </location>
</feature>
<dbReference type="InterPro" id="IPR004841">
    <property type="entry name" value="AA-permease/SLC12A_dom"/>
</dbReference>
<dbReference type="GO" id="GO:0016020">
    <property type="term" value="C:membrane"/>
    <property type="evidence" value="ECO:0007669"/>
    <property type="project" value="UniProtKB-SubCell"/>
</dbReference>
<feature type="transmembrane region" description="Helical" evidence="7">
    <location>
        <begin position="69"/>
        <end position="89"/>
    </location>
</feature>
<dbReference type="FunFam" id="1.20.1740.10:FF:000001">
    <property type="entry name" value="Amino acid permease"/>
    <property type="match status" value="1"/>
</dbReference>
<dbReference type="Gene3D" id="1.20.1740.10">
    <property type="entry name" value="Amino acid/polyamine transporter I"/>
    <property type="match status" value="1"/>
</dbReference>
<evidence type="ECO:0000256" key="6">
    <source>
        <dbReference type="ARBA" id="ARBA00023136"/>
    </source>
</evidence>
<evidence type="ECO:0000313" key="10">
    <source>
        <dbReference type="Proteomes" id="UP001176521"/>
    </source>
</evidence>
<keyword evidence="2" id="KW-0813">Transport</keyword>
<feature type="transmembrane region" description="Helical" evidence="7">
    <location>
        <begin position="95"/>
        <end position="121"/>
    </location>
</feature>
<dbReference type="InterPro" id="IPR004840">
    <property type="entry name" value="Amino_acid_permease_CS"/>
</dbReference>
<evidence type="ECO:0000313" key="9">
    <source>
        <dbReference type="EMBL" id="KAK0520664.1"/>
    </source>
</evidence>
<dbReference type="PANTHER" id="PTHR43341:SF1">
    <property type="entry name" value="GENERAL AMINO-ACID PERMEASE GAP1"/>
    <property type="match status" value="1"/>
</dbReference>